<evidence type="ECO:0000256" key="1">
    <source>
        <dbReference type="ARBA" id="ARBA00004651"/>
    </source>
</evidence>
<keyword evidence="2" id="KW-1003">Cell membrane</keyword>
<dbReference type="GO" id="GO:0006508">
    <property type="term" value="P:proteolysis"/>
    <property type="evidence" value="ECO:0007669"/>
    <property type="project" value="UniProtKB-KW"/>
</dbReference>
<dbReference type="RefSeq" id="WP_072555614.1">
    <property type="nucleotide sequence ID" value="NZ_CP018155.1"/>
</dbReference>
<protein>
    <submittedName>
        <fullName evidence="9">Exosortase family protein XrtF</fullName>
    </submittedName>
</protein>
<dbReference type="Proteomes" id="UP000181898">
    <property type="component" value="Chromosome"/>
</dbReference>
<dbReference type="Pfam" id="PF09721">
    <property type="entry name" value="Exosortase_EpsH"/>
    <property type="match status" value="1"/>
</dbReference>
<feature type="transmembrane region" description="Helical" evidence="8">
    <location>
        <begin position="155"/>
        <end position="173"/>
    </location>
</feature>
<evidence type="ECO:0000256" key="4">
    <source>
        <dbReference type="ARBA" id="ARBA00022692"/>
    </source>
</evidence>
<feature type="transmembrane region" description="Helical" evidence="8">
    <location>
        <begin position="117"/>
        <end position="143"/>
    </location>
</feature>
<evidence type="ECO:0000256" key="6">
    <source>
        <dbReference type="ARBA" id="ARBA00022989"/>
    </source>
</evidence>
<dbReference type="AlphaFoldDB" id="A0A1L3JJ92"/>
<dbReference type="GO" id="GO:0008233">
    <property type="term" value="F:peptidase activity"/>
    <property type="evidence" value="ECO:0007669"/>
    <property type="project" value="UniProtKB-KW"/>
</dbReference>
<evidence type="ECO:0000256" key="2">
    <source>
        <dbReference type="ARBA" id="ARBA00022475"/>
    </source>
</evidence>
<keyword evidence="6 8" id="KW-1133">Transmembrane helix</keyword>
<keyword evidence="4 8" id="KW-0812">Transmembrane</keyword>
<evidence type="ECO:0000256" key="5">
    <source>
        <dbReference type="ARBA" id="ARBA00022801"/>
    </source>
</evidence>
<keyword evidence="7 8" id="KW-0472">Membrane</keyword>
<dbReference type="OrthoDB" id="678161at2"/>
<organism evidence="9 10">
    <name type="scientific">Tenacibaculum todarodis</name>
    <dbReference type="NCBI Taxonomy" id="1850252"/>
    <lineage>
        <taxon>Bacteria</taxon>
        <taxon>Pseudomonadati</taxon>
        <taxon>Bacteroidota</taxon>
        <taxon>Flavobacteriia</taxon>
        <taxon>Flavobacteriales</taxon>
        <taxon>Flavobacteriaceae</taxon>
        <taxon>Tenacibaculum</taxon>
    </lineage>
</organism>
<dbReference type="InterPro" id="IPR019127">
    <property type="entry name" value="Exosortase"/>
</dbReference>
<keyword evidence="5" id="KW-0378">Hydrolase</keyword>
<dbReference type="InterPro" id="IPR026323">
    <property type="entry name" value="Exosortase-related_prot_XrtF"/>
</dbReference>
<dbReference type="KEGG" id="ten:LPB136_07565"/>
<sequence>MILTLKKHKKVLLFLLKFFATYFVLFAIYSSYLKRNQQLDPFVNAPVTQLVANQSAWVLEVFGYQVDKVQHTEELSIFLALNGNYVGKIVEGCNSISLIILFVAFIIAFSGKLKATLLYMLFGAAFIWIINIIRIVVICIMLDKYPEQEAFLHKLLFPAIIYGAVFLLWVIWVNKFSAVKK</sequence>
<dbReference type="NCBIfam" id="TIGR04178">
    <property type="entry name" value="exo_archaeo"/>
    <property type="match status" value="1"/>
</dbReference>
<name>A0A1L3JJ92_9FLAO</name>
<evidence type="ECO:0000256" key="3">
    <source>
        <dbReference type="ARBA" id="ARBA00022670"/>
    </source>
</evidence>
<feature type="transmembrane region" description="Helical" evidence="8">
    <location>
        <begin position="89"/>
        <end position="110"/>
    </location>
</feature>
<dbReference type="NCBIfam" id="TIGR04128">
    <property type="entry name" value="exoso_Fjoh_1448"/>
    <property type="match status" value="1"/>
</dbReference>
<keyword evidence="10" id="KW-1185">Reference proteome</keyword>
<dbReference type="STRING" id="1850252.LPB136_07565"/>
<dbReference type="InterPro" id="IPR026392">
    <property type="entry name" value="Exo/Archaeosortase_dom"/>
</dbReference>
<dbReference type="GO" id="GO:0005886">
    <property type="term" value="C:plasma membrane"/>
    <property type="evidence" value="ECO:0007669"/>
    <property type="project" value="UniProtKB-SubCell"/>
</dbReference>
<reference evidence="9 10" key="1">
    <citation type="submission" date="2016-11" db="EMBL/GenBank/DDBJ databases">
        <title>Tenacibaculum sp. LPB0136, isolated from marine environment.</title>
        <authorList>
            <person name="Kim E."/>
            <person name="Yi H."/>
        </authorList>
    </citation>
    <scope>NUCLEOTIDE SEQUENCE [LARGE SCALE GENOMIC DNA]</scope>
    <source>
        <strain evidence="9 10">LPB0136</strain>
    </source>
</reference>
<evidence type="ECO:0000256" key="7">
    <source>
        <dbReference type="ARBA" id="ARBA00023136"/>
    </source>
</evidence>
<proteinExistence type="predicted"/>
<evidence type="ECO:0000256" key="8">
    <source>
        <dbReference type="SAM" id="Phobius"/>
    </source>
</evidence>
<evidence type="ECO:0000313" key="10">
    <source>
        <dbReference type="Proteomes" id="UP000181898"/>
    </source>
</evidence>
<keyword evidence="3" id="KW-0645">Protease</keyword>
<feature type="transmembrane region" description="Helical" evidence="8">
    <location>
        <begin position="12"/>
        <end position="32"/>
    </location>
</feature>
<comment type="subcellular location">
    <subcellularLocation>
        <location evidence="1">Cell membrane</location>
        <topology evidence="1">Multi-pass membrane protein</topology>
    </subcellularLocation>
</comment>
<dbReference type="EMBL" id="CP018155">
    <property type="protein sequence ID" value="APG65211.1"/>
    <property type="molecule type" value="Genomic_DNA"/>
</dbReference>
<accession>A0A1L3JJ92</accession>
<evidence type="ECO:0000313" key="9">
    <source>
        <dbReference type="EMBL" id="APG65211.1"/>
    </source>
</evidence>
<gene>
    <name evidence="9" type="ORF">LPB136_07565</name>
</gene>